<protein>
    <submittedName>
        <fullName evidence="2">Uncharacterized protein</fullName>
    </submittedName>
</protein>
<name>A0ABN8Y5B4_RANTA</name>
<accession>A0ABN8Y5B4</accession>
<feature type="region of interest" description="Disordered" evidence="1">
    <location>
        <begin position="1"/>
        <end position="231"/>
    </location>
</feature>
<feature type="compositionally biased region" description="Pro residues" evidence="1">
    <location>
        <begin position="1"/>
        <end position="11"/>
    </location>
</feature>
<feature type="compositionally biased region" description="Gly residues" evidence="1">
    <location>
        <begin position="105"/>
        <end position="117"/>
    </location>
</feature>
<feature type="compositionally biased region" description="Gly residues" evidence="1">
    <location>
        <begin position="153"/>
        <end position="168"/>
    </location>
</feature>
<keyword evidence="3" id="KW-1185">Reference proteome</keyword>
<dbReference type="Proteomes" id="UP001176941">
    <property type="component" value="Chromosome 15"/>
</dbReference>
<gene>
    <name evidence="2" type="ORF">MRATA1EN1_LOCUS5735</name>
</gene>
<sequence length="283" mass="29856">MAGRTRPPPAGPRARGERGGEFTKTSSEQSLDAGLAARLSHWGPGVPPPTHKFPRQTRRRRGNPATRARRPGRLVKARPVGPHTGSRGSRERKARPYRLPTSQEGAGGAGSGRGRPAGGQHPRSPECVFAFGPDRGEDGGRCSLGSGRKSACGGRGRAAGLPGGGRGPGAARTTNPYSAAAAATRSRLHASQAPRVLEQAEGLRLQTRGDLRAPPRPAGRPPTRPPSAPRACGMCARPACVELPGTRRPLGRPFVYFQRAHLSAPLPPPPPPALPLTFPWRWL</sequence>
<dbReference type="EMBL" id="OX459951">
    <property type="protein sequence ID" value="CAI9156773.1"/>
    <property type="molecule type" value="Genomic_DNA"/>
</dbReference>
<evidence type="ECO:0000256" key="1">
    <source>
        <dbReference type="SAM" id="MobiDB-lite"/>
    </source>
</evidence>
<evidence type="ECO:0000313" key="2">
    <source>
        <dbReference type="EMBL" id="CAI9156773.1"/>
    </source>
</evidence>
<reference evidence="2" key="1">
    <citation type="submission" date="2023-04" db="EMBL/GenBank/DDBJ databases">
        <authorList>
            <consortium name="ELIXIR-Norway"/>
        </authorList>
    </citation>
    <scope>NUCLEOTIDE SEQUENCE [LARGE SCALE GENOMIC DNA]</scope>
</reference>
<feature type="compositionally biased region" description="Low complexity" evidence="1">
    <location>
        <begin position="169"/>
        <end position="191"/>
    </location>
</feature>
<evidence type="ECO:0000313" key="3">
    <source>
        <dbReference type="Proteomes" id="UP001176941"/>
    </source>
</evidence>
<feature type="compositionally biased region" description="Basic residues" evidence="1">
    <location>
        <begin position="52"/>
        <end position="76"/>
    </location>
</feature>
<feature type="compositionally biased region" description="Pro residues" evidence="1">
    <location>
        <begin position="214"/>
        <end position="228"/>
    </location>
</feature>
<proteinExistence type="predicted"/>
<organism evidence="2 3">
    <name type="scientific">Rangifer tarandus platyrhynchus</name>
    <name type="common">Svalbard reindeer</name>
    <dbReference type="NCBI Taxonomy" id="3082113"/>
    <lineage>
        <taxon>Eukaryota</taxon>
        <taxon>Metazoa</taxon>
        <taxon>Chordata</taxon>
        <taxon>Craniata</taxon>
        <taxon>Vertebrata</taxon>
        <taxon>Euteleostomi</taxon>
        <taxon>Mammalia</taxon>
        <taxon>Eutheria</taxon>
        <taxon>Laurasiatheria</taxon>
        <taxon>Artiodactyla</taxon>
        <taxon>Ruminantia</taxon>
        <taxon>Pecora</taxon>
        <taxon>Cervidae</taxon>
        <taxon>Odocoileinae</taxon>
        <taxon>Rangifer</taxon>
    </lineage>
</organism>